<keyword evidence="1" id="KW-0472">Membrane</keyword>
<dbReference type="EMBL" id="BJYK01000006">
    <property type="protein sequence ID" value="GEN80400.1"/>
    <property type="molecule type" value="Genomic_DNA"/>
</dbReference>
<reference evidence="2 3" key="1">
    <citation type="submission" date="2019-07" db="EMBL/GenBank/DDBJ databases">
        <title>Whole genome shotgun sequence of Actinotalea fermentans NBRC 105374.</title>
        <authorList>
            <person name="Hosoyama A."/>
            <person name="Uohara A."/>
            <person name="Ohji S."/>
            <person name="Ichikawa N."/>
        </authorList>
    </citation>
    <scope>NUCLEOTIDE SEQUENCE [LARGE SCALE GENOMIC DNA]</scope>
    <source>
        <strain evidence="2 3">NBRC 105374</strain>
    </source>
</reference>
<dbReference type="PANTHER" id="PTHR37305">
    <property type="entry name" value="INTEGRAL MEMBRANE PROTEIN-RELATED"/>
    <property type="match status" value="1"/>
</dbReference>
<proteinExistence type="predicted"/>
<feature type="transmembrane region" description="Helical" evidence="1">
    <location>
        <begin position="20"/>
        <end position="39"/>
    </location>
</feature>
<dbReference type="Proteomes" id="UP000321484">
    <property type="component" value="Unassembled WGS sequence"/>
</dbReference>
<evidence type="ECO:0000313" key="3">
    <source>
        <dbReference type="Proteomes" id="UP000321484"/>
    </source>
</evidence>
<dbReference type="AlphaFoldDB" id="A0A511YYX6"/>
<protein>
    <submittedName>
        <fullName evidence="2">ABC transporter permease</fullName>
    </submittedName>
</protein>
<dbReference type="Pfam" id="PF12730">
    <property type="entry name" value="ABC2_membrane_4"/>
    <property type="match status" value="1"/>
</dbReference>
<sequence>MNPVVMELTVRGLLGRRRSLLLVVLPLLLLGLAALTRWASEGSINASSGLIGNFGMGTLLPLMCLLIGTGVIGPEIDDGSIVYLLAKPVPRRSILLAKLAVALATTVIFAVLPIVASTAIAGDEDLRLSSAYGLAALLAGFAYTTIFVALSVLTRNAVIVGLLYALLWESVLGGYVPGVRNVSVRQWALAPAEEMLGFRASGWGVSSAVTMPVGLSLLAVVVIGATWWGIAKLKTLRLAAAD</sequence>
<feature type="transmembrane region" description="Helical" evidence="1">
    <location>
        <begin position="132"/>
        <end position="150"/>
    </location>
</feature>
<dbReference type="OrthoDB" id="5146799at2"/>
<feature type="transmembrane region" description="Helical" evidence="1">
    <location>
        <begin position="51"/>
        <end position="73"/>
    </location>
</feature>
<evidence type="ECO:0000313" key="2">
    <source>
        <dbReference type="EMBL" id="GEN80400.1"/>
    </source>
</evidence>
<accession>A0A511YYX6</accession>
<dbReference type="GO" id="GO:0005886">
    <property type="term" value="C:plasma membrane"/>
    <property type="evidence" value="ECO:0007669"/>
    <property type="project" value="UniProtKB-SubCell"/>
</dbReference>
<keyword evidence="1" id="KW-1133">Transmembrane helix</keyword>
<dbReference type="GO" id="GO:0140359">
    <property type="term" value="F:ABC-type transporter activity"/>
    <property type="evidence" value="ECO:0007669"/>
    <property type="project" value="InterPro"/>
</dbReference>
<dbReference type="PANTHER" id="PTHR37305:SF1">
    <property type="entry name" value="MEMBRANE PROTEIN"/>
    <property type="match status" value="1"/>
</dbReference>
<feature type="transmembrane region" description="Helical" evidence="1">
    <location>
        <begin position="203"/>
        <end position="228"/>
    </location>
</feature>
<keyword evidence="1" id="KW-0812">Transmembrane</keyword>
<gene>
    <name evidence="2" type="ORF">AFE02nite_21340</name>
</gene>
<name>A0A511YYX6_9CELL</name>
<comment type="caution">
    <text evidence="2">The sequence shown here is derived from an EMBL/GenBank/DDBJ whole genome shotgun (WGS) entry which is preliminary data.</text>
</comment>
<feature type="transmembrane region" description="Helical" evidence="1">
    <location>
        <begin position="157"/>
        <end position="176"/>
    </location>
</feature>
<organism evidence="2 3">
    <name type="scientific">Actinotalea fermentans</name>
    <dbReference type="NCBI Taxonomy" id="43671"/>
    <lineage>
        <taxon>Bacteria</taxon>
        <taxon>Bacillati</taxon>
        <taxon>Actinomycetota</taxon>
        <taxon>Actinomycetes</taxon>
        <taxon>Micrococcales</taxon>
        <taxon>Cellulomonadaceae</taxon>
        <taxon>Actinotalea</taxon>
    </lineage>
</organism>
<dbReference type="RefSeq" id="WP_034247271.1">
    <property type="nucleotide sequence ID" value="NZ_BJYK01000006.1"/>
</dbReference>
<evidence type="ECO:0000256" key="1">
    <source>
        <dbReference type="SAM" id="Phobius"/>
    </source>
</evidence>
<feature type="transmembrane region" description="Helical" evidence="1">
    <location>
        <begin position="94"/>
        <end position="120"/>
    </location>
</feature>
<keyword evidence="3" id="KW-1185">Reference proteome</keyword>